<evidence type="ECO:0000313" key="2">
    <source>
        <dbReference type="Proteomes" id="UP001642484"/>
    </source>
</evidence>
<proteinExistence type="predicted"/>
<name>A0ABP0J9Y6_9DINO</name>
<dbReference type="Proteomes" id="UP001642484">
    <property type="component" value="Unassembled WGS sequence"/>
</dbReference>
<dbReference type="EMBL" id="CAXAMN010004832">
    <property type="protein sequence ID" value="CAK9011164.1"/>
    <property type="molecule type" value="Genomic_DNA"/>
</dbReference>
<keyword evidence="2" id="KW-1185">Reference proteome</keyword>
<organism evidence="1 2">
    <name type="scientific">Durusdinium trenchii</name>
    <dbReference type="NCBI Taxonomy" id="1381693"/>
    <lineage>
        <taxon>Eukaryota</taxon>
        <taxon>Sar</taxon>
        <taxon>Alveolata</taxon>
        <taxon>Dinophyceae</taxon>
        <taxon>Suessiales</taxon>
        <taxon>Symbiodiniaceae</taxon>
        <taxon>Durusdinium</taxon>
    </lineage>
</organism>
<evidence type="ECO:0000313" key="1">
    <source>
        <dbReference type="EMBL" id="CAK9011164.1"/>
    </source>
</evidence>
<reference evidence="1 2" key="1">
    <citation type="submission" date="2024-02" db="EMBL/GenBank/DDBJ databases">
        <authorList>
            <person name="Chen Y."/>
            <person name="Shah S."/>
            <person name="Dougan E. K."/>
            <person name="Thang M."/>
            <person name="Chan C."/>
        </authorList>
    </citation>
    <scope>NUCLEOTIDE SEQUENCE [LARGE SCALE GENOMIC DNA]</scope>
</reference>
<feature type="non-terminal residue" evidence="1">
    <location>
        <position position="366"/>
    </location>
</feature>
<sequence length="366" mass="41218">MQLMQRASLSYKVLETFCLEPSGRIDEELKRAARAWARRQQPPVLLRDFRSARETAAGLETVARCRKCEACEKRYRFRLISEKNGLKLEISSARDCSGVPRLARKGRKSKEEAAGPTVEEREAAREAMDNLATRGCPITAKAVALKISTQSTRINPATLRSMVRQRRKTLGTSTQRFRESAEQFEEFAALRRDRSHHVQFASVSLGAATFSWIAFLVPFLDRLEDLHKKHGFVHWAATTDWTTRVCHMDFQYGFICAICFKLLGNNWLKGALPLVACCAPQEAKDIYSHAFVCLRAELVRRGIPLPSSLHADWFGGGCLRAPWQTVMGQKSRFVCGAEHMTRAITRNNRRGNNQAAKDGCAEAADV</sequence>
<protein>
    <submittedName>
        <fullName evidence="1">Uncharacterized protein</fullName>
    </submittedName>
</protein>
<accession>A0ABP0J9Y6</accession>
<gene>
    <name evidence="1" type="ORF">CCMP2556_LOCUS10355</name>
</gene>
<comment type="caution">
    <text evidence="1">The sequence shown here is derived from an EMBL/GenBank/DDBJ whole genome shotgun (WGS) entry which is preliminary data.</text>
</comment>